<evidence type="ECO:0000256" key="1">
    <source>
        <dbReference type="SAM" id="MobiDB-lite"/>
    </source>
</evidence>
<gene>
    <name evidence="2" type="ORF">HMPREF9140_01049</name>
</gene>
<accession>H1Q2B1</accession>
<dbReference type="Proteomes" id="UP000016023">
    <property type="component" value="Unassembled WGS sequence"/>
</dbReference>
<dbReference type="STRING" id="883158.HMPREF9140_01049"/>
<evidence type="ECO:0000313" key="2">
    <source>
        <dbReference type="EMBL" id="EHO71181.1"/>
    </source>
</evidence>
<name>H1Q2B1_9BACT</name>
<feature type="region of interest" description="Disordered" evidence="1">
    <location>
        <begin position="149"/>
        <end position="173"/>
    </location>
</feature>
<sequence>MNKIESQKNFRHWNAQFHPMKRTIPSYETHSFILWNAQFQCLKLYGCQYLTNHSLISDKRIASKFGVGKFNNVYGISCNNVTAGQKDYAARMMQIEKQREEYYKSLGTLPGVPTMKGATADPDNTVRGYNDIIGDLGDHSVPEGWVQRPKFNDKGDVPGPPVQWQKPEDPDNAQPGYGYVPADTTNIEDIFFYHSDHLGSTSYITDAKANITQFDAYLPYGELLVDEHTSSEDIPISSMVRNSILKQDYIITVRDTNGKDIPTTDVKSYGFPINAFLSIFDVSNTGGNTWISFY</sequence>
<organism evidence="2 3">
    <name type="scientific">Prevotella micans F0438</name>
    <dbReference type="NCBI Taxonomy" id="883158"/>
    <lineage>
        <taxon>Bacteria</taxon>
        <taxon>Pseudomonadati</taxon>
        <taxon>Bacteroidota</taxon>
        <taxon>Bacteroidia</taxon>
        <taxon>Bacteroidales</taxon>
        <taxon>Prevotellaceae</taxon>
        <taxon>Prevotella</taxon>
    </lineage>
</organism>
<dbReference type="HOGENOM" id="CLU_946143_0_0_10"/>
<protein>
    <submittedName>
        <fullName evidence="2">Uncharacterized protein</fullName>
    </submittedName>
</protein>
<comment type="caution">
    <text evidence="2">The sequence shown here is derived from an EMBL/GenBank/DDBJ whole genome shotgun (WGS) entry which is preliminary data.</text>
</comment>
<proteinExistence type="predicted"/>
<dbReference type="Gene3D" id="2.180.10.10">
    <property type="entry name" value="RHS repeat-associated core"/>
    <property type="match status" value="1"/>
</dbReference>
<dbReference type="eggNOG" id="COG3209">
    <property type="taxonomic scope" value="Bacteria"/>
</dbReference>
<keyword evidence="3" id="KW-1185">Reference proteome</keyword>
<dbReference type="EMBL" id="AGWK01000029">
    <property type="protein sequence ID" value="EHO71181.1"/>
    <property type="molecule type" value="Genomic_DNA"/>
</dbReference>
<reference evidence="2 3" key="1">
    <citation type="submission" date="2011-12" db="EMBL/GenBank/DDBJ databases">
        <title>The Genome Sequence of Prevotella micans F0438.</title>
        <authorList>
            <consortium name="The Broad Institute Genome Sequencing Platform"/>
            <person name="Earl A."/>
            <person name="Ward D."/>
            <person name="Feldgarden M."/>
            <person name="Gevers D."/>
            <person name="Izard J."/>
            <person name="Baranova O.V."/>
            <person name="Blanton J.M."/>
            <person name="Wade W.G."/>
            <person name="Dewhirst F.E."/>
            <person name="Young S.K."/>
            <person name="Zeng Q."/>
            <person name="Gargeya S."/>
            <person name="Fitzgerald M."/>
            <person name="Haas B."/>
            <person name="Abouelleil A."/>
            <person name="Alvarado L."/>
            <person name="Arachchi H.M."/>
            <person name="Berlin A."/>
            <person name="Chapman S.B."/>
            <person name="Gearin G."/>
            <person name="Goldberg J."/>
            <person name="Griggs A."/>
            <person name="Gujja S."/>
            <person name="Hansen M."/>
            <person name="Heiman D."/>
            <person name="Howarth C."/>
            <person name="Larimer J."/>
            <person name="Lui A."/>
            <person name="MacDonald P.J.P."/>
            <person name="McCowen C."/>
            <person name="Montmayeur A."/>
            <person name="Murphy C."/>
            <person name="Neiman D."/>
            <person name="Pearson M."/>
            <person name="Priest M."/>
            <person name="Roberts A."/>
            <person name="Saif S."/>
            <person name="Shea T."/>
            <person name="Sisk P."/>
            <person name="Stolte C."/>
            <person name="Sykes S."/>
            <person name="Wortman J."/>
            <person name="Nusbaum C."/>
            <person name="Birren B."/>
        </authorList>
    </citation>
    <scope>NUCLEOTIDE SEQUENCE [LARGE SCALE GENOMIC DNA]</scope>
    <source>
        <strain evidence="2 3">F0438</strain>
    </source>
</reference>
<evidence type="ECO:0000313" key="3">
    <source>
        <dbReference type="Proteomes" id="UP000016023"/>
    </source>
</evidence>
<dbReference type="AlphaFoldDB" id="H1Q2B1"/>
<dbReference type="PATRIC" id="fig|883158.3.peg.1058"/>